<dbReference type="PANTHER" id="PTHR35339:SF2">
    <property type="entry name" value="DUF2264 DOMAIN-CONTAINING PROTEIN-RELATED"/>
    <property type="match status" value="1"/>
</dbReference>
<dbReference type="InterPro" id="IPR016624">
    <property type="entry name" value="UCP014753"/>
</dbReference>
<accession>A0A084B649</accession>
<organism evidence="3 4">
    <name type="scientific">Stachybotrys chartarum (strain CBS 109288 / IBT 7711)</name>
    <name type="common">Toxic black mold</name>
    <name type="synonym">Stilbospora chartarum</name>
    <dbReference type="NCBI Taxonomy" id="1280523"/>
    <lineage>
        <taxon>Eukaryota</taxon>
        <taxon>Fungi</taxon>
        <taxon>Dikarya</taxon>
        <taxon>Ascomycota</taxon>
        <taxon>Pezizomycotina</taxon>
        <taxon>Sordariomycetes</taxon>
        <taxon>Hypocreomycetidae</taxon>
        <taxon>Hypocreales</taxon>
        <taxon>Stachybotryaceae</taxon>
        <taxon>Stachybotrys</taxon>
    </lineage>
</organism>
<dbReference type="Proteomes" id="UP000028045">
    <property type="component" value="Unassembled WGS sequence"/>
</dbReference>
<protein>
    <recommendedName>
        <fullName evidence="5">DUF2264 domain-containing protein</fullName>
    </recommendedName>
</protein>
<feature type="domain" description="DUF2264" evidence="2">
    <location>
        <begin position="383"/>
        <end position="692"/>
    </location>
</feature>
<evidence type="ECO:0000259" key="2">
    <source>
        <dbReference type="Pfam" id="PF20938"/>
    </source>
</evidence>
<sequence length="703" mass="78328">MPPLVGFTSNPLRTRDDVVAAAHALIAPLDKYRSPAGARVKIRPATVAAFDDIAAQLEGFARPLLAIGAFLYQRPGATHDGLPLSEWLRGLEAGVDPSSAEYWGQLGDFDQRMVEMESISIALLAAPDQMLACLSERGRKNLVRWLQQINHRTMPPNNWRWFRIFVNLALNKALGVPQNDIVESDFAILDSFYMGDGWSSDGVWGDDRKQADYYSGSFAIQFSQLLYIRFAVGHDTERVEMYKNQAREFAVTYWRYFDINGAAIPFGRSMVYRFAFAAFWAAASVAGVDLPAPVHGRGHAKGLLLRHLRWWSKHEDMFTSDGILNLGYTFPNMFLTEDYNSPQSVFWCLKSFIILLLPQEDPFWTCAELGHPITQTSFRLPLVEMLRSPRHLICNAPEHHYFLSAGQGTQKLHRAREAKYGKLAYSSAFGFSVPAGALLSQMAPDSTLCASIDGDTWTVRCNPTSIKFETVAMQIGGSSEYRTFPALTSVWTPWKWLELRVETSLVPLAEHNPGWHIRLHRVTWSSSAFDILMSRQVLLLDCGFAISSFTEAGYHVEAMQKGGVSKEGYYTTNTSALIKSSAGTSGMVNLTSSFLEAVTEKVQRDMITAESTTEASILRADPNTNLIAPRTFIPTIKHSLLTASGISDGKNQENSANVLYSGSWLITGVFAVSTANGARDDIEKLWWRQPNIQSLKIISSKSI</sequence>
<dbReference type="InterPro" id="IPR049237">
    <property type="entry name" value="DUF2264_C"/>
</dbReference>
<name>A0A084B649_STACB</name>
<feature type="domain" description="DUF2264" evidence="1">
    <location>
        <begin position="14"/>
        <end position="368"/>
    </location>
</feature>
<dbReference type="PANTHER" id="PTHR35339">
    <property type="entry name" value="LINALOOL DEHYDRATASE_ISOMERASE DOMAIN-CONTAINING PROTEIN"/>
    <property type="match status" value="1"/>
</dbReference>
<evidence type="ECO:0000313" key="4">
    <source>
        <dbReference type="Proteomes" id="UP000028045"/>
    </source>
</evidence>
<evidence type="ECO:0000313" key="3">
    <source>
        <dbReference type="EMBL" id="KEY73028.1"/>
    </source>
</evidence>
<evidence type="ECO:0000259" key="1">
    <source>
        <dbReference type="Pfam" id="PF10022"/>
    </source>
</evidence>
<dbReference type="InterPro" id="IPR049349">
    <property type="entry name" value="DUF2264_N"/>
</dbReference>
<keyword evidence="4" id="KW-1185">Reference proteome</keyword>
<dbReference type="Pfam" id="PF10022">
    <property type="entry name" value="DUF2264"/>
    <property type="match status" value="1"/>
</dbReference>
<dbReference type="PIRSF" id="PIRSF014753">
    <property type="entry name" value="UCP014753"/>
    <property type="match status" value="1"/>
</dbReference>
<dbReference type="EMBL" id="KL647944">
    <property type="protein sequence ID" value="KEY73028.1"/>
    <property type="molecule type" value="Genomic_DNA"/>
</dbReference>
<proteinExistence type="predicted"/>
<dbReference type="AlphaFoldDB" id="A0A084B649"/>
<dbReference type="Pfam" id="PF20938">
    <property type="entry name" value="DUF2264_C"/>
    <property type="match status" value="1"/>
</dbReference>
<evidence type="ECO:0008006" key="5">
    <source>
        <dbReference type="Google" id="ProtNLM"/>
    </source>
</evidence>
<dbReference type="OrthoDB" id="5150166at2759"/>
<gene>
    <name evidence="3" type="ORF">S7711_04690</name>
</gene>
<dbReference type="HOGENOM" id="CLU_028269_1_0_1"/>
<reference evidence="3 4" key="1">
    <citation type="journal article" date="2014" name="BMC Genomics">
        <title>Comparative genome sequencing reveals chemotype-specific gene clusters in the toxigenic black mold Stachybotrys.</title>
        <authorList>
            <person name="Semeiks J."/>
            <person name="Borek D."/>
            <person name="Otwinowski Z."/>
            <person name="Grishin N.V."/>
        </authorList>
    </citation>
    <scope>NUCLEOTIDE SEQUENCE [LARGE SCALE GENOMIC DNA]</scope>
    <source>
        <strain evidence="4">CBS 109288 / IBT 7711</strain>
    </source>
</reference>